<dbReference type="OMA" id="CRHELSD"/>
<proteinExistence type="predicted"/>
<organism evidence="3 4">
    <name type="scientific">Amborella trichopoda</name>
    <dbReference type="NCBI Taxonomy" id="13333"/>
    <lineage>
        <taxon>Eukaryota</taxon>
        <taxon>Viridiplantae</taxon>
        <taxon>Streptophyta</taxon>
        <taxon>Embryophyta</taxon>
        <taxon>Tracheophyta</taxon>
        <taxon>Spermatophyta</taxon>
        <taxon>Magnoliopsida</taxon>
        <taxon>Amborellales</taxon>
        <taxon>Amborellaceae</taxon>
        <taxon>Amborella</taxon>
    </lineage>
</organism>
<feature type="coiled-coil region" evidence="1">
    <location>
        <begin position="1351"/>
        <end position="1448"/>
    </location>
</feature>
<dbReference type="EMBL" id="KI393807">
    <property type="protein sequence ID" value="ERN07467.1"/>
    <property type="molecule type" value="Genomic_DNA"/>
</dbReference>
<feature type="coiled-coil region" evidence="1">
    <location>
        <begin position="708"/>
        <end position="791"/>
    </location>
</feature>
<name>W1PC18_AMBTC</name>
<dbReference type="HOGENOM" id="CLU_000732_0_0_1"/>
<reference evidence="4" key="1">
    <citation type="journal article" date="2013" name="Science">
        <title>The Amborella genome and the evolution of flowering plants.</title>
        <authorList>
            <consortium name="Amborella Genome Project"/>
        </authorList>
    </citation>
    <scope>NUCLEOTIDE SEQUENCE [LARGE SCALE GENOMIC DNA]</scope>
</reference>
<evidence type="ECO:0000313" key="4">
    <source>
        <dbReference type="Proteomes" id="UP000017836"/>
    </source>
</evidence>
<feature type="coiled-coil region" evidence="1">
    <location>
        <begin position="1"/>
        <end position="52"/>
    </location>
</feature>
<dbReference type="STRING" id="13333.W1PC18"/>
<feature type="coiled-coil region" evidence="1">
    <location>
        <begin position="1707"/>
        <end position="1877"/>
    </location>
</feature>
<dbReference type="Proteomes" id="UP000017836">
    <property type="component" value="Unassembled WGS sequence"/>
</dbReference>
<evidence type="ECO:0000256" key="1">
    <source>
        <dbReference type="SAM" id="Coils"/>
    </source>
</evidence>
<evidence type="ECO:0000256" key="2">
    <source>
        <dbReference type="SAM" id="MobiDB-lite"/>
    </source>
</evidence>
<accession>W1PC18</accession>
<keyword evidence="1" id="KW-0175">Coiled coil</keyword>
<feature type="region of interest" description="Disordered" evidence="2">
    <location>
        <begin position="2010"/>
        <end position="2030"/>
    </location>
</feature>
<feature type="coiled-coil region" evidence="1">
    <location>
        <begin position="1049"/>
        <end position="1076"/>
    </location>
</feature>
<keyword evidence="4" id="KW-1185">Reference proteome</keyword>
<evidence type="ECO:0000313" key="3">
    <source>
        <dbReference type="EMBL" id="ERN07467.1"/>
    </source>
</evidence>
<feature type="coiled-coil region" evidence="1">
    <location>
        <begin position="261"/>
        <end position="365"/>
    </location>
</feature>
<dbReference type="PANTHER" id="PTHR43939:SF50">
    <property type="entry name" value="NUCLEOPORIN"/>
    <property type="match status" value="1"/>
</dbReference>
<protein>
    <submittedName>
        <fullName evidence="3">Uncharacterized protein</fullName>
    </submittedName>
</protein>
<dbReference type="PANTHER" id="PTHR43939">
    <property type="entry name" value="COILED-COIL DOMAIN-CONTAINING PROTEIN 158"/>
    <property type="match status" value="1"/>
</dbReference>
<feature type="coiled-coil region" evidence="1">
    <location>
        <begin position="1176"/>
        <end position="1311"/>
    </location>
</feature>
<dbReference type="Gramene" id="ERN07467">
    <property type="protein sequence ID" value="ERN07467"/>
    <property type="gene ID" value="AMTR_s00019p00254550"/>
</dbReference>
<gene>
    <name evidence="3" type="ORF">AMTR_s00019p00254550</name>
</gene>
<feature type="coiled-coil region" evidence="1">
    <location>
        <begin position="912"/>
        <end position="939"/>
    </location>
</feature>
<sequence>MAVLQAENANLVEHNQLVREELDRGKNDALTRQKLEEDHDFLLIENSRLLTELHGRTEDLLKAYDMQVKLEDDLKEAMGHLEQLTVDNVYFSFCLGIHKAKLRETNDHYWQSQTKASETSSQPLGFMVDNRGHMESMETSMLKSIGDSESGQMQQEGGEDPDHGDDLLLMKEHLHVMGKMMANLEKAIHGLQAESVSSGKTDEKVSSGVSKLIQAFESKTHHDDEDDVLTESNISKDSFEKVGKRGVMIPASDANFGVDWLKVANEEANSLKAALNQLDSDMKKAHKLLKQEEESNKLASVALREVEVEYDLQKKQKESLATNMAALAKRNEEHVGELVEHQARLEDLHSQLNQIQGNAAETARKLTDQIEWLQREVNEKSAIVEQERDSCKAVIFEAIAPLKDIQSAYSGHTYLDNSDVFRCLFDTVTAAVNSIDDLHERLLESRVESEIWHGLYEELRKECFALHEKNQLGLHMLDKVHTSMRKLVFSPLGTHEETEMGLNSEAVVAVLSSRFEFLVEQLQSLLDERVHLLYTKSNLEMELSDKIQIIEDLNEKNLRKLGENEIHGKNEKVDKSVAVMSSDVVLQEGSTELQQSQPDVESEAIISKSIEAIECAIQAEASQLLVVVNKQSVSHLETLVLLLIEKYRETTRQLSLLEEYLCEFTSRPKLPQQDKKMPLDTMLREEFQKKVFELSELMEKIHELSSWKAQHEDDTRALKESLQKMKDDLKQALLEKRNKETELEHSEQRLVSVREKLSLAVGKGKALIVQRDGLRQSLAEMSNELEKCCQELQSKTMAFQEVEAKLNSFGEAGERVEALESELSYIRHSATALRESFLQKDSILQRIEEILEDLDLPEQFHSGDIIDKVGWLVRSIGGNPLPAATWENKILAEGSYSDAGFVVPETWKEDRILNSNADYEDLKRNYEDLQSKFYSLAEQTDMLEQSLVERNSLLQRWEEVLDRVEMPLPLRSIEPEDRIEWLGRALSEAQYDRASLQEKYENLESNWGSVLAEIDTLRNNLSILEAAHAAIIHEKEIISESLAKLSLEHREVLDRNAQDKQENEKYKKQIGDLQEQILDQNVGTENEIKRFLSVVNDALPSHDVPDLSFNNSVDCLEASLVKLIDNYHALSVEISVLKDSKKEQGSVEVAETVQDRGIDEAPDVDDHDKMTLKAGLEEALSTLVLVKEERDQALEKCERLIEETIVLGKERDDLREQLTQEEQKSASAREKLSVAVRKGKGLVQQRDSMRQTIDETNAEVERLRSELHIQEKTIKEYEVKTNRLSSYLEKCEVLESENVLLRNRLEEADNSLEDTHKTFSGILTSIHAIDVPGETNFADPLKKIEWMGKLIPDLQSRIASSEQEVKKYKRAADLLVEELNAVQERADNLQEELSRAETELMVLSKQKDASEAAKAKAMAQLEESAIEQNSQQRKLVELKDGMDLLKEECCALSHMLSHDTRKNLELLGNVEAGLKSLLNMLEASSLIDVPSTDAEVFSSIFQEEKYPSATNLLKPERNYEDQDDLLSPVTHGLQTCVKAINVFKGRFHGHSAAFDQKTNRLLNIMEAARDEVALCRRNMVSLKQDIASFELIKKEKDSEINTLHQHLSFLYNACYSSVLEMQNQNTRMLSTALSSSLNALETSTDRKTFKFSEESVKMMVETLLLAVKECTNMQAEMVEGTQKEFKAAISHLQREVQERDIQKNKICAELVNQIKEAEADGKNYLQELDSVKAQLHACEKQVKLLEDERNMYVLRVNELENSVTSSKELQDQLVSLTDNLSAKEQEIEGLLQALDEEETQMEAIASRVQELERIIQQKDRFLENLEASRVKAVAKLATTVSKFDELHELSEHLLDEVENLQSQLQGRDEEISFLRQEVTRCTNDLLGSEERAKMSSTEVNELFTWLETMVLWFVAPGSKPDDNGGNKIGVHMQFLEKQIASVLSELEDLRVKSKSGEAAVQDERGRVEELLKKVQFLENSMNEKESQLRILQVTRDPGQSAVPEYLDAESMGHRGKRPVPLGPVTPHVRSGRKATNDYIALTMDTEDSGNTVLEDEDDDKAHGFKSLTTSKIVPRFTRPIADKIDGIWVSGERALMRQPTLRLATVFYWIAVHLLLANTII</sequence>
<dbReference type="eggNOG" id="ENOG502QREE">
    <property type="taxonomic scope" value="Eukaryota"/>
</dbReference>
<feature type="coiled-coil region" evidence="1">
    <location>
        <begin position="1932"/>
        <end position="1994"/>
    </location>
</feature>